<keyword evidence="5 9" id="KW-0812">Transmembrane</keyword>
<dbReference type="InterPro" id="IPR007387">
    <property type="entry name" value="TRAP_DctQ"/>
</dbReference>
<dbReference type="RefSeq" id="WP_171161443.1">
    <property type="nucleotide sequence ID" value="NZ_CP053073.1"/>
</dbReference>
<evidence type="ECO:0000256" key="2">
    <source>
        <dbReference type="ARBA" id="ARBA00022448"/>
    </source>
</evidence>
<dbReference type="PANTHER" id="PTHR35011:SF4">
    <property type="entry name" value="SLL1102 PROTEIN"/>
    <property type="match status" value="1"/>
</dbReference>
<evidence type="ECO:0000256" key="3">
    <source>
        <dbReference type="ARBA" id="ARBA00022475"/>
    </source>
</evidence>
<dbReference type="PROSITE" id="PS51257">
    <property type="entry name" value="PROKAR_LIPOPROTEIN"/>
    <property type="match status" value="1"/>
</dbReference>
<evidence type="ECO:0000313" key="11">
    <source>
        <dbReference type="EMBL" id="QJR14712.1"/>
    </source>
</evidence>
<proteinExistence type="inferred from homology"/>
<keyword evidence="3" id="KW-1003">Cell membrane</keyword>
<dbReference type="Pfam" id="PF04290">
    <property type="entry name" value="DctQ"/>
    <property type="match status" value="1"/>
</dbReference>
<dbReference type="PANTHER" id="PTHR35011">
    <property type="entry name" value="2,3-DIKETO-L-GULONATE TRAP TRANSPORTER SMALL PERMEASE PROTEIN YIAM"/>
    <property type="match status" value="1"/>
</dbReference>
<dbReference type="EMBL" id="CP053073">
    <property type="protein sequence ID" value="QJR14712.1"/>
    <property type="molecule type" value="Genomic_DNA"/>
</dbReference>
<comment type="subunit">
    <text evidence="9">The complex comprises the extracytoplasmic solute receptor protein and the two transmembrane proteins.</text>
</comment>
<keyword evidence="6 9" id="KW-1133">Transmembrane helix</keyword>
<evidence type="ECO:0000256" key="4">
    <source>
        <dbReference type="ARBA" id="ARBA00022519"/>
    </source>
</evidence>
<dbReference type="GO" id="GO:0005886">
    <property type="term" value="C:plasma membrane"/>
    <property type="evidence" value="ECO:0007669"/>
    <property type="project" value="UniProtKB-SubCell"/>
</dbReference>
<protein>
    <recommendedName>
        <fullName evidence="9">TRAP transporter small permease protein</fullName>
    </recommendedName>
</protein>
<evidence type="ECO:0000259" key="10">
    <source>
        <dbReference type="Pfam" id="PF04290"/>
    </source>
</evidence>
<feature type="transmembrane region" description="Helical" evidence="9">
    <location>
        <begin position="91"/>
        <end position="114"/>
    </location>
</feature>
<keyword evidence="2 9" id="KW-0813">Transport</keyword>
<evidence type="ECO:0000256" key="7">
    <source>
        <dbReference type="ARBA" id="ARBA00023136"/>
    </source>
</evidence>
<comment type="function">
    <text evidence="9">Part of the tripartite ATP-independent periplasmic (TRAP) transport system.</text>
</comment>
<comment type="similarity">
    <text evidence="8 9">Belongs to the TRAP transporter small permease family.</text>
</comment>
<evidence type="ECO:0000256" key="1">
    <source>
        <dbReference type="ARBA" id="ARBA00004429"/>
    </source>
</evidence>
<dbReference type="InterPro" id="IPR055348">
    <property type="entry name" value="DctQ"/>
</dbReference>
<accession>A0A6M4H5X8</accession>
<reference evidence="11 12" key="1">
    <citation type="submission" date="2020-04" db="EMBL/GenBank/DDBJ databases">
        <title>Usitatibacter rugosus gen. nov., sp. nov. and Usitatibacter palustris sp. nov., novel members of Usitatibacteraceae fam. nov. within the order Nitrosomonadales isolated from soil.</title>
        <authorList>
            <person name="Huber K.J."/>
            <person name="Neumann-Schaal M."/>
            <person name="Geppert A."/>
            <person name="Luckner M."/>
            <person name="Wanner G."/>
            <person name="Overmann J."/>
        </authorList>
    </citation>
    <scope>NUCLEOTIDE SEQUENCE [LARGE SCALE GENOMIC DNA]</scope>
    <source>
        <strain evidence="11 12">Swamp67</strain>
    </source>
</reference>
<comment type="subcellular location">
    <subcellularLocation>
        <location evidence="1 9">Cell inner membrane</location>
        <topology evidence="1 9">Multi-pass membrane protein</topology>
    </subcellularLocation>
</comment>
<evidence type="ECO:0000256" key="8">
    <source>
        <dbReference type="ARBA" id="ARBA00038436"/>
    </source>
</evidence>
<evidence type="ECO:0000256" key="6">
    <source>
        <dbReference type="ARBA" id="ARBA00022989"/>
    </source>
</evidence>
<evidence type="ECO:0000313" key="12">
    <source>
        <dbReference type="Proteomes" id="UP000503096"/>
    </source>
</evidence>
<dbReference type="Proteomes" id="UP000503096">
    <property type="component" value="Chromosome"/>
</dbReference>
<feature type="transmembrane region" description="Helical" evidence="9">
    <location>
        <begin position="53"/>
        <end position="70"/>
    </location>
</feature>
<organism evidence="11 12">
    <name type="scientific">Usitatibacter palustris</name>
    <dbReference type="NCBI Taxonomy" id="2732487"/>
    <lineage>
        <taxon>Bacteria</taxon>
        <taxon>Pseudomonadati</taxon>
        <taxon>Pseudomonadota</taxon>
        <taxon>Betaproteobacteria</taxon>
        <taxon>Nitrosomonadales</taxon>
        <taxon>Usitatibacteraceae</taxon>
        <taxon>Usitatibacter</taxon>
    </lineage>
</organism>
<keyword evidence="12" id="KW-1185">Reference proteome</keyword>
<keyword evidence="7 9" id="KW-0472">Membrane</keyword>
<gene>
    <name evidence="11" type="ORF">DSM104440_01522</name>
</gene>
<evidence type="ECO:0000256" key="5">
    <source>
        <dbReference type="ARBA" id="ARBA00022692"/>
    </source>
</evidence>
<feature type="transmembrane region" description="Helical" evidence="9">
    <location>
        <begin position="134"/>
        <end position="154"/>
    </location>
</feature>
<dbReference type="AlphaFoldDB" id="A0A6M4H5X8"/>
<keyword evidence="4 9" id="KW-0997">Cell inner membrane</keyword>
<sequence length="179" mass="19621">MRFLLSTARAIDFVNDRAGSAANWLVLAACLISAGHAMTRYAFDLASNGWLDAAKYLFAALVMLGASHTLRRNEHVRVDILYTMLSARGKLWLDLIGTAVFLVPSMLVIAWYSWPFFMQSWSIAEGSANAGGLAQYPAKILLPLGFTLVALQGVSEIIKRAASLHGDASYTAHYERPLQ</sequence>
<feature type="transmembrane region" description="Helical" evidence="9">
    <location>
        <begin position="21"/>
        <end position="41"/>
    </location>
</feature>
<dbReference type="KEGG" id="upl:DSM104440_01522"/>
<name>A0A6M4H5X8_9PROT</name>
<feature type="domain" description="Tripartite ATP-independent periplasmic transporters DctQ component" evidence="10">
    <location>
        <begin position="33"/>
        <end position="161"/>
    </location>
</feature>
<evidence type="ECO:0000256" key="9">
    <source>
        <dbReference type="RuleBase" id="RU369079"/>
    </source>
</evidence>
<dbReference type="InParanoid" id="A0A6M4H5X8"/>
<dbReference type="GO" id="GO:0022857">
    <property type="term" value="F:transmembrane transporter activity"/>
    <property type="evidence" value="ECO:0007669"/>
    <property type="project" value="UniProtKB-UniRule"/>
</dbReference>